<evidence type="ECO:0000313" key="2">
    <source>
        <dbReference type="EMBL" id="SDJ37415.1"/>
    </source>
</evidence>
<organism evidence="2 3">
    <name type="scientific">Salimicrobium halophilum</name>
    <dbReference type="NCBI Taxonomy" id="86666"/>
    <lineage>
        <taxon>Bacteria</taxon>
        <taxon>Bacillati</taxon>
        <taxon>Bacillota</taxon>
        <taxon>Bacilli</taxon>
        <taxon>Bacillales</taxon>
        <taxon>Bacillaceae</taxon>
        <taxon>Salimicrobium</taxon>
    </lineage>
</organism>
<dbReference type="Proteomes" id="UP000199225">
    <property type="component" value="Unassembled WGS sequence"/>
</dbReference>
<sequence>MFQKGFSGLIYKLSDWFLKITYLNILWILFSLSGFIVLGIFPATIALFSVIHLLLTTEDEIPIFKTFWQHFKREFVKGNVSAWSITIIIVVMAGNIHFFKTTENHLFHFLYYPSIALTVIFVMSLLYFFPVYVQYNMNTFQNLKNSLLVMISNPLNTLTMVSSVFVIGFVSLMITAILPFVSVSLTALFIMMAALQSFKRIEEKQSFYRIITKNDNPDS</sequence>
<protein>
    <submittedName>
        <fullName evidence="2">Uncharacterized membrane protein YesL</fullName>
    </submittedName>
</protein>
<dbReference type="AlphaFoldDB" id="A0A1G8T8W0"/>
<feature type="transmembrane region" description="Helical" evidence="1">
    <location>
        <begin position="110"/>
        <end position="135"/>
    </location>
</feature>
<dbReference type="InterPro" id="IPR006938">
    <property type="entry name" value="DUF624"/>
</dbReference>
<name>A0A1G8T8W0_9BACI</name>
<gene>
    <name evidence="2" type="ORF">SAMN04490247_1746</name>
</gene>
<feature type="transmembrane region" description="Helical" evidence="1">
    <location>
        <begin position="25"/>
        <end position="55"/>
    </location>
</feature>
<dbReference type="EMBL" id="FNEV01000004">
    <property type="protein sequence ID" value="SDJ37415.1"/>
    <property type="molecule type" value="Genomic_DNA"/>
</dbReference>
<keyword evidence="3" id="KW-1185">Reference proteome</keyword>
<reference evidence="3" key="1">
    <citation type="submission" date="2016-10" db="EMBL/GenBank/DDBJ databases">
        <authorList>
            <person name="Varghese N."/>
            <person name="Submissions S."/>
        </authorList>
    </citation>
    <scope>NUCLEOTIDE SEQUENCE [LARGE SCALE GENOMIC DNA]</scope>
    <source>
        <strain evidence="3">DSM 4771</strain>
    </source>
</reference>
<feature type="transmembrane region" description="Helical" evidence="1">
    <location>
        <begin position="147"/>
        <end position="170"/>
    </location>
</feature>
<dbReference type="RefSeq" id="WP_093193483.1">
    <property type="nucleotide sequence ID" value="NZ_FNEV01000004.1"/>
</dbReference>
<evidence type="ECO:0000313" key="3">
    <source>
        <dbReference type="Proteomes" id="UP000199225"/>
    </source>
</evidence>
<evidence type="ECO:0000256" key="1">
    <source>
        <dbReference type="SAM" id="Phobius"/>
    </source>
</evidence>
<accession>A0A1G8T8W0</accession>
<dbReference type="OrthoDB" id="2182676at2"/>
<keyword evidence="1" id="KW-0472">Membrane</keyword>
<proteinExistence type="predicted"/>
<keyword evidence="1" id="KW-0812">Transmembrane</keyword>
<dbReference type="STRING" id="86666.SAMN04490247_1746"/>
<dbReference type="Pfam" id="PF04854">
    <property type="entry name" value="DUF624"/>
    <property type="match status" value="1"/>
</dbReference>
<feature type="transmembrane region" description="Helical" evidence="1">
    <location>
        <begin position="176"/>
        <end position="195"/>
    </location>
</feature>
<keyword evidence="1" id="KW-1133">Transmembrane helix</keyword>
<feature type="transmembrane region" description="Helical" evidence="1">
    <location>
        <begin position="76"/>
        <end position="98"/>
    </location>
</feature>